<keyword evidence="1" id="KW-0863">Zinc-finger</keyword>
<evidence type="ECO:0000256" key="2">
    <source>
        <dbReference type="SAM" id="Coils"/>
    </source>
</evidence>
<dbReference type="CDD" id="cd19756">
    <property type="entry name" value="Bbox2"/>
    <property type="match status" value="1"/>
</dbReference>
<dbReference type="PROSITE" id="PS50119">
    <property type="entry name" value="ZF_BBOX"/>
    <property type="match status" value="1"/>
</dbReference>
<evidence type="ECO:0000259" key="3">
    <source>
        <dbReference type="PROSITE" id="PS50119"/>
    </source>
</evidence>
<organism evidence="4 5">
    <name type="scientific">Mytilus coruscus</name>
    <name type="common">Sea mussel</name>
    <dbReference type="NCBI Taxonomy" id="42192"/>
    <lineage>
        <taxon>Eukaryota</taxon>
        <taxon>Metazoa</taxon>
        <taxon>Spiralia</taxon>
        <taxon>Lophotrochozoa</taxon>
        <taxon>Mollusca</taxon>
        <taxon>Bivalvia</taxon>
        <taxon>Autobranchia</taxon>
        <taxon>Pteriomorphia</taxon>
        <taxon>Mytilida</taxon>
        <taxon>Mytiloidea</taxon>
        <taxon>Mytilidae</taxon>
        <taxon>Mytilinae</taxon>
        <taxon>Mytilus</taxon>
    </lineage>
</organism>
<proteinExistence type="predicted"/>
<dbReference type="AlphaFoldDB" id="A0A6J8EII7"/>
<accession>A0A6J8EII7</accession>
<dbReference type="EMBL" id="CACVKT020009077">
    <property type="protein sequence ID" value="CAC5420218.1"/>
    <property type="molecule type" value="Genomic_DNA"/>
</dbReference>
<dbReference type="PANTHER" id="PTHR25462:SF296">
    <property type="entry name" value="MEIOTIC P26, ISOFORM F"/>
    <property type="match status" value="1"/>
</dbReference>
<dbReference type="SMART" id="SM00336">
    <property type="entry name" value="BBOX"/>
    <property type="match status" value="2"/>
</dbReference>
<reference evidence="4 5" key="1">
    <citation type="submission" date="2020-06" db="EMBL/GenBank/DDBJ databases">
        <authorList>
            <person name="Li R."/>
            <person name="Bekaert M."/>
        </authorList>
    </citation>
    <scope>NUCLEOTIDE SEQUENCE [LARGE SCALE GENOMIC DNA]</scope>
    <source>
        <strain evidence="5">wild</strain>
    </source>
</reference>
<dbReference type="GO" id="GO:0061630">
    <property type="term" value="F:ubiquitin protein ligase activity"/>
    <property type="evidence" value="ECO:0007669"/>
    <property type="project" value="TreeGrafter"/>
</dbReference>
<feature type="domain" description="B box-type" evidence="3">
    <location>
        <begin position="139"/>
        <end position="179"/>
    </location>
</feature>
<dbReference type="SUPFAM" id="SSF57845">
    <property type="entry name" value="B-box zinc-binding domain"/>
    <property type="match status" value="1"/>
</dbReference>
<keyword evidence="5" id="KW-1185">Reference proteome</keyword>
<dbReference type="Pfam" id="PF00643">
    <property type="entry name" value="zf-B_box"/>
    <property type="match status" value="1"/>
</dbReference>
<dbReference type="InterPro" id="IPR000315">
    <property type="entry name" value="Znf_B-box"/>
</dbReference>
<feature type="coiled-coil region" evidence="2">
    <location>
        <begin position="205"/>
        <end position="232"/>
    </location>
</feature>
<dbReference type="PANTHER" id="PTHR25462">
    <property type="entry name" value="BONUS, ISOFORM C-RELATED"/>
    <property type="match status" value="1"/>
</dbReference>
<evidence type="ECO:0000256" key="1">
    <source>
        <dbReference type="PROSITE-ProRule" id="PRU00024"/>
    </source>
</evidence>
<dbReference type="Gene3D" id="3.30.160.60">
    <property type="entry name" value="Classic Zinc Finger"/>
    <property type="match status" value="1"/>
</dbReference>
<gene>
    <name evidence="4" type="ORF">MCOR_52462</name>
</gene>
<evidence type="ECO:0000313" key="5">
    <source>
        <dbReference type="Proteomes" id="UP000507470"/>
    </source>
</evidence>
<keyword evidence="1" id="KW-0862">Zinc</keyword>
<sequence length="252" mass="29168">MSNIVAATNSRIEILAAFEERMKDLGRKRQNVALIKDMQTLLENISEIEGVIPKFPSIVYRQREKHKMNLAWLFGTYSFRQAHMAHVASKTCDIFTSSQGRYFCIDCDLYYCENCKVLHSRQNATRQHEFQVGAQLKYKVNSNCKKHDENYIFICMVCNVPVCSQCIAGTHNGHKVVNISEVISSNKDIVKNEIASKLQEDNRILNELEMSIDTFECQVKSVINEIREDEKKFKQIVEEMVNKMIDDVNEKN</sequence>
<dbReference type="CDD" id="cd19757">
    <property type="entry name" value="Bbox1"/>
    <property type="match status" value="1"/>
</dbReference>
<evidence type="ECO:0000313" key="4">
    <source>
        <dbReference type="EMBL" id="CAC5420218.1"/>
    </source>
</evidence>
<protein>
    <recommendedName>
        <fullName evidence="3">B box-type domain-containing protein</fullName>
    </recommendedName>
</protein>
<dbReference type="InterPro" id="IPR047153">
    <property type="entry name" value="TRIM45/56/19-like"/>
</dbReference>
<name>A0A6J8EII7_MYTCO</name>
<keyword evidence="2" id="KW-0175">Coiled coil</keyword>
<dbReference type="GO" id="GO:0008270">
    <property type="term" value="F:zinc ion binding"/>
    <property type="evidence" value="ECO:0007669"/>
    <property type="project" value="UniProtKB-KW"/>
</dbReference>
<keyword evidence="1" id="KW-0479">Metal-binding</keyword>
<dbReference type="OrthoDB" id="6048578at2759"/>
<dbReference type="Proteomes" id="UP000507470">
    <property type="component" value="Unassembled WGS sequence"/>
</dbReference>